<dbReference type="Proteomes" id="UP001218188">
    <property type="component" value="Unassembled WGS sequence"/>
</dbReference>
<name>A0AAD6SAM7_9AGAR</name>
<dbReference type="PANTHER" id="PTHR33840">
    <property type="match status" value="1"/>
</dbReference>
<comment type="caution">
    <text evidence="2">The sequence shown here is derived from an EMBL/GenBank/DDBJ whole genome shotgun (WGS) entry which is preliminary data.</text>
</comment>
<dbReference type="AlphaFoldDB" id="A0AAD6SAM7"/>
<evidence type="ECO:0000259" key="1">
    <source>
        <dbReference type="Pfam" id="PF09994"/>
    </source>
</evidence>
<feature type="domain" description="T6SS Phospholipase effector Tle1-like catalytic" evidence="1">
    <location>
        <begin position="2"/>
        <end position="227"/>
    </location>
</feature>
<dbReference type="InterPro" id="IPR018712">
    <property type="entry name" value="Tle1-like_cat"/>
</dbReference>
<gene>
    <name evidence="2" type="ORF">C8F04DRAFT_1213330</name>
</gene>
<evidence type="ECO:0000313" key="3">
    <source>
        <dbReference type="Proteomes" id="UP001218188"/>
    </source>
</evidence>
<dbReference type="Pfam" id="PF09994">
    <property type="entry name" value="T6SS_Tle1-like_cat"/>
    <property type="match status" value="1"/>
</dbReference>
<keyword evidence="3" id="KW-1185">Reference proteome</keyword>
<accession>A0AAD6SAM7</accession>
<dbReference type="PANTHER" id="PTHR33840:SF1">
    <property type="entry name" value="TLE1 PHOSPHOLIPASE DOMAIN-CONTAINING PROTEIN"/>
    <property type="match status" value="1"/>
</dbReference>
<dbReference type="EMBL" id="JARJCM010000192">
    <property type="protein sequence ID" value="KAJ7023201.1"/>
    <property type="molecule type" value="Genomic_DNA"/>
</dbReference>
<reference evidence="2" key="1">
    <citation type="submission" date="2023-03" db="EMBL/GenBank/DDBJ databases">
        <title>Massive genome expansion in bonnet fungi (Mycena s.s.) driven by repeated elements and novel gene families across ecological guilds.</title>
        <authorList>
            <consortium name="Lawrence Berkeley National Laboratory"/>
            <person name="Harder C.B."/>
            <person name="Miyauchi S."/>
            <person name="Viragh M."/>
            <person name="Kuo A."/>
            <person name="Thoen E."/>
            <person name="Andreopoulos B."/>
            <person name="Lu D."/>
            <person name="Skrede I."/>
            <person name="Drula E."/>
            <person name="Henrissat B."/>
            <person name="Morin E."/>
            <person name="Kohler A."/>
            <person name="Barry K."/>
            <person name="LaButti K."/>
            <person name="Morin E."/>
            <person name="Salamov A."/>
            <person name="Lipzen A."/>
            <person name="Mereny Z."/>
            <person name="Hegedus B."/>
            <person name="Baldrian P."/>
            <person name="Stursova M."/>
            <person name="Weitz H."/>
            <person name="Taylor A."/>
            <person name="Grigoriev I.V."/>
            <person name="Nagy L.G."/>
            <person name="Martin F."/>
            <person name="Kauserud H."/>
        </authorList>
    </citation>
    <scope>NUCLEOTIDE SEQUENCE</scope>
    <source>
        <strain evidence="2">CBHHK200</strain>
    </source>
</reference>
<sequence length="360" mass="40774">MFCDGTGQDGMIGTNAPTCSDDQTKFDDRMRQIVFYQSGVGSEANFTGEMHQTSWYIPSKIRDAYAFLAQNFEAGDEILLFGGAYTVRKLAQLIDKIGLLETENLGLFYQIWRELVDGKPPTIPEKTRVTTIKCLGVWDTVGVKDEPAALHIADTIVPSNVERALHAVSLQENRAEFSPTLFTLPSRSNQILKEGCSAYWFPGSNLGVGGSYEHHELADIALFWMAGEILNDSLFDFDEKFLLRSKQPAPRAPWGASIPHNAWNDTFMLWKNYSWVFTQQTRLESGDITATAQFHHSWVYAPNDIPHDHMITREILEKEFGHLTYQPLNDWENERRLNWNSETVRATSSTNPISLILASE</sequence>
<organism evidence="2 3">
    <name type="scientific">Mycena alexandri</name>
    <dbReference type="NCBI Taxonomy" id="1745969"/>
    <lineage>
        <taxon>Eukaryota</taxon>
        <taxon>Fungi</taxon>
        <taxon>Dikarya</taxon>
        <taxon>Basidiomycota</taxon>
        <taxon>Agaricomycotina</taxon>
        <taxon>Agaricomycetes</taxon>
        <taxon>Agaricomycetidae</taxon>
        <taxon>Agaricales</taxon>
        <taxon>Marasmiineae</taxon>
        <taxon>Mycenaceae</taxon>
        <taxon>Mycena</taxon>
    </lineage>
</organism>
<evidence type="ECO:0000313" key="2">
    <source>
        <dbReference type="EMBL" id="KAJ7023201.1"/>
    </source>
</evidence>
<proteinExistence type="predicted"/>
<protein>
    <recommendedName>
        <fullName evidence="1">T6SS Phospholipase effector Tle1-like catalytic domain-containing protein</fullName>
    </recommendedName>
</protein>